<evidence type="ECO:0000256" key="6">
    <source>
        <dbReference type="SAM" id="MobiDB-lite"/>
    </source>
</evidence>
<dbReference type="SUPFAM" id="SSF50978">
    <property type="entry name" value="WD40 repeat-like"/>
    <property type="match status" value="1"/>
</dbReference>
<dbReference type="GO" id="GO:0031145">
    <property type="term" value="P:anaphase-promoting complex-dependent catabolic process"/>
    <property type="evidence" value="ECO:0007669"/>
    <property type="project" value="InterPro"/>
</dbReference>
<dbReference type="GO" id="GO:0034399">
    <property type="term" value="C:nuclear periphery"/>
    <property type="evidence" value="ECO:0007669"/>
    <property type="project" value="TreeGrafter"/>
</dbReference>
<dbReference type="PANTHER" id="PTHR13260">
    <property type="entry name" value="ANAPHASE PROMOTING COMPLEX SUBUNIT 4 APC4"/>
    <property type="match status" value="1"/>
</dbReference>
<dbReference type="Pfam" id="PF12894">
    <property type="entry name" value="ANAPC4_WD40"/>
    <property type="match status" value="1"/>
</dbReference>
<evidence type="ECO:0000256" key="3">
    <source>
        <dbReference type="ARBA" id="ARBA00022776"/>
    </source>
</evidence>
<dbReference type="InterPro" id="IPR015943">
    <property type="entry name" value="WD40/YVTN_repeat-like_dom_sf"/>
</dbReference>
<sequence>MVWSPKMDLMALANVQGEVVLHRLSWQKVWTIPAPADNVTVGTLAWRPDGRVLAVGYSNGTVCLRHIENADVLHEVDIQEKVTSMNWVSQEFPEGELWSPGIYPEDNSVHYLPKLEPLNKSYNSLPKGHQEENVEDAKKVKNQKELNLLVVGSGCGNVYLFAYGIFPSGSVILMHLDIENKKRQVKSAMISQDLYTLWLVLEVSEEESETFHYYLVSIDTTLLASRHKELRLLALKYAELSSLLEYLNSTIQQMTEAWEDILMEMDDKLLKFAEEKKKQCGNSRPAVSVSTDFLEMLLMGKASTELRLFLLHELTEKGLKKLGLSIESSYLSIQKLVTRLQNVGVSIVSHLSDLHGMSMWYDRFGVVGLTEKSLHEAVMAAGTFMLKASELHQVIDRSIKSLKAFFRWLYVVILRLGGDQPPAQETSKMTQHDFNFVAEFIRDNFDQLTLDEDDAKKPGFKLIKNIIYKKEDLQFPADNSKNPWIKFCDREPVMDVNTFLYPVKPNKSLVQVQQILEDKVEVALTKPTTVIGRECHCTRLLKLFSSQHQLKKEVELLPRIAQFSVTNGSQLYTVFTTTTLPCDNLYIIRTPDTSDRPKDSFQVASICIKSLGPPEEQEEEQESDAHKDSSLNTSM</sequence>
<dbReference type="EMBL" id="CAHIKZ030001946">
    <property type="protein sequence ID" value="CAE1277858.1"/>
    <property type="molecule type" value="Genomic_DNA"/>
</dbReference>
<reference evidence="9" key="1">
    <citation type="submission" date="2021-01" db="EMBL/GenBank/DDBJ databases">
        <authorList>
            <person name="Li R."/>
            <person name="Bekaert M."/>
        </authorList>
    </citation>
    <scope>NUCLEOTIDE SEQUENCE</scope>
    <source>
        <strain evidence="9">Farmed</strain>
    </source>
</reference>
<keyword evidence="5" id="KW-0131">Cell cycle</keyword>
<dbReference type="Pfam" id="PF12896">
    <property type="entry name" value="ANAPC4"/>
    <property type="match status" value="1"/>
</dbReference>
<dbReference type="Gene3D" id="2.130.10.10">
    <property type="entry name" value="YVTN repeat-like/Quinoprotein amine dehydrogenase"/>
    <property type="match status" value="1"/>
</dbReference>
<dbReference type="AlphaFoldDB" id="A0A812CPA5"/>
<evidence type="ECO:0000256" key="2">
    <source>
        <dbReference type="ARBA" id="ARBA00022618"/>
    </source>
</evidence>
<accession>A0A812CPA5</accession>
<keyword evidence="3" id="KW-0498">Mitosis</keyword>
<protein>
    <recommendedName>
        <fullName evidence="1">Anaphase-promoting complex subunit 4</fullName>
    </recommendedName>
</protein>
<dbReference type="InterPro" id="IPR024789">
    <property type="entry name" value="APC4"/>
</dbReference>
<evidence type="ECO:0000256" key="4">
    <source>
        <dbReference type="ARBA" id="ARBA00022786"/>
    </source>
</evidence>
<dbReference type="Proteomes" id="UP000597762">
    <property type="component" value="Unassembled WGS sequence"/>
</dbReference>
<keyword evidence="10" id="KW-1185">Reference proteome</keyword>
<dbReference type="OrthoDB" id="2110451at2759"/>
<dbReference type="PANTHER" id="PTHR13260:SF0">
    <property type="entry name" value="ANAPHASE-PROMOTING COMPLEX SUBUNIT 4"/>
    <property type="match status" value="1"/>
</dbReference>
<dbReference type="GO" id="GO:0005680">
    <property type="term" value="C:anaphase-promoting complex"/>
    <property type="evidence" value="ECO:0007669"/>
    <property type="project" value="InterPro"/>
</dbReference>
<dbReference type="GO" id="GO:0051301">
    <property type="term" value="P:cell division"/>
    <property type="evidence" value="ECO:0007669"/>
    <property type="project" value="UniProtKB-KW"/>
</dbReference>
<proteinExistence type="predicted"/>
<feature type="region of interest" description="Disordered" evidence="6">
    <location>
        <begin position="612"/>
        <end position="635"/>
    </location>
</feature>
<name>A0A812CPA5_ACAPH</name>
<gene>
    <name evidence="9" type="ORF">SPHA_40905</name>
</gene>
<evidence type="ECO:0000313" key="9">
    <source>
        <dbReference type="EMBL" id="CAE1277858.1"/>
    </source>
</evidence>
<dbReference type="InterPro" id="IPR024790">
    <property type="entry name" value="APC4_long_dom"/>
</dbReference>
<evidence type="ECO:0000313" key="10">
    <source>
        <dbReference type="Proteomes" id="UP000597762"/>
    </source>
</evidence>
<feature type="domain" description="Anaphase-promoting complex subunit 4 long" evidence="8">
    <location>
        <begin position="214"/>
        <end position="416"/>
    </location>
</feature>
<comment type="caution">
    <text evidence="9">The sequence shown here is derived from an EMBL/GenBank/DDBJ whole genome shotgun (WGS) entry which is preliminary data.</text>
</comment>
<dbReference type="InterPro" id="IPR036322">
    <property type="entry name" value="WD40_repeat_dom_sf"/>
</dbReference>
<dbReference type="InterPro" id="IPR024977">
    <property type="entry name" value="Apc4-like_WD40_dom"/>
</dbReference>
<feature type="domain" description="Anaphase-promoting complex subunit 4-like WD40" evidence="7">
    <location>
        <begin position="1"/>
        <end position="89"/>
    </location>
</feature>
<keyword evidence="4" id="KW-0833">Ubl conjugation pathway</keyword>
<organism evidence="9 10">
    <name type="scientific">Acanthosepion pharaonis</name>
    <name type="common">Pharaoh cuttlefish</name>
    <name type="synonym">Sepia pharaonis</name>
    <dbReference type="NCBI Taxonomy" id="158019"/>
    <lineage>
        <taxon>Eukaryota</taxon>
        <taxon>Metazoa</taxon>
        <taxon>Spiralia</taxon>
        <taxon>Lophotrochozoa</taxon>
        <taxon>Mollusca</taxon>
        <taxon>Cephalopoda</taxon>
        <taxon>Coleoidea</taxon>
        <taxon>Decapodiformes</taxon>
        <taxon>Sepiida</taxon>
        <taxon>Sepiina</taxon>
        <taxon>Sepiidae</taxon>
        <taxon>Acanthosepion</taxon>
    </lineage>
</organism>
<keyword evidence="2" id="KW-0132">Cell division</keyword>
<evidence type="ECO:0000259" key="8">
    <source>
        <dbReference type="Pfam" id="PF12896"/>
    </source>
</evidence>
<evidence type="ECO:0000256" key="5">
    <source>
        <dbReference type="ARBA" id="ARBA00023306"/>
    </source>
</evidence>
<evidence type="ECO:0000256" key="1">
    <source>
        <dbReference type="ARBA" id="ARBA00016067"/>
    </source>
</evidence>
<evidence type="ECO:0000259" key="7">
    <source>
        <dbReference type="Pfam" id="PF12894"/>
    </source>
</evidence>
<dbReference type="GO" id="GO:0070979">
    <property type="term" value="P:protein K11-linked ubiquitination"/>
    <property type="evidence" value="ECO:0007669"/>
    <property type="project" value="TreeGrafter"/>
</dbReference>